<dbReference type="EMBL" id="ML976994">
    <property type="protein sequence ID" value="KAF1955510.1"/>
    <property type="molecule type" value="Genomic_DNA"/>
</dbReference>
<keyword evidence="3" id="KW-1185">Reference proteome</keyword>
<organism evidence="2 3">
    <name type="scientific">Byssothecium circinans</name>
    <dbReference type="NCBI Taxonomy" id="147558"/>
    <lineage>
        <taxon>Eukaryota</taxon>
        <taxon>Fungi</taxon>
        <taxon>Dikarya</taxon>
        <taxon>Ascomycota</taxon>
        <taxon>Pezizomycotina</taxon>
        <taxon>Dothideomycetes</taxon>
        <taxon>Pleosporomycetidae</taxon>
        <taxon>Pleosporales</taxon>
        <taxon>Massarineae</taxon>
        <taxon>Massarinaceae</taxon>
        <taxon>Byssothecium</taxon>
    </lineage>
</organism>
<name>A0A6A5TU22_9PLEO</name>
<sequence length="439" mass="49469">MIDCSISTISNRTNGFSFGQFIPLYKYLDETCLPGSDIFFGDTRMLTDATCRKITGLGSNIWSAWTPYPIEDIWTRIVTWKLPLFQLVGQFPRSPFGLSVEVGTYLHVMGDPLDSITSLLLSLAMCGSRVKRAKELCEAAGIKPSAAEYPRTWRRLAIIMVSYDDCGKSEKVREIRWEYLENRRHPRFETDLRHVYEESADCLAADRQTKSLPVALAEVFFIGGWVIALIKAAASEPNPTNWPNVEVHSVAFSGLYLWVASAVVVASVIGSSQTEASIPRLLQGFEYHLTEARARHGARRPSQDHRNEVGWCETGQNRAIYGGLSSWRPTKWTNRSKDFGISTLMMAGFVGAAMIMVGASYLAAIVLSYNVPPRGPNCRHIPETMMFVFWLISFALEYLFERWLKDGWLFWSVFAKDLVCALGNVGIVAITQWGIMNRW</sequence>
<dbReference type="Proteomes" id="UP000800035">
    <property type="component" value="Unassembled WGS sequence"/>
</dbReference>
<keyword evidence="1" id="KW-0812">Transmembrane</keyword>
<keyword evidence="1" id="KW-1133">Transmembrane helix</keyword>
<keyword evidence="1" id="KW-0472">Membrane</keyword>
<gene>
    <name evidence="2" type="ORF">CC80DRAFT_493009</name>
</gene>
<evidence type="ECO:0000313" key="2">
    <source>
        <dbReference type="EMBL" id="KAF1955510.1"/>
    </source>
</evidence>
<evidence type="ECO:0000256" key="1">
    <source>
        <dbReference type="SAM" id="Phobius"/>
    </source>
</evidence>
<feature type="transmembrane region" description="Helical" evidence="1">
    <location>
        <begin position="344"/>
        <end position="369"/>
    </location>
</feature>
<dbReference type="OrthoDB" id="3010248at2759"/>
<feature type="transmembrane region" description="Helical" evidence="1">
    <location>
        <begin position="407"/>
        <end position="435"/>
    </location>
</feature>
<feature type="transmembrane region" description="Helical" evidence="1">
    <location>
        <begin position="250"/>
        <end position="270"/>
    </location>
</feature>
<protein>
    <submittedName>
        <fullName evidence="2">Uncharacterized protein</fullName>
    </submittedName>
</protein>
<reference evidence="2" key="1">
    <citation type="journal article" date="2020" name="Stud. Mycol.">
        <title>101 Dothideomycetes genomes: a test case for predicting lifestyles and emergence of pathogens.</title>
        <authorList>
            <person name="Haridas S."/>
            <person name="Albert R."/>
            <person name="Binder M."/>
            <person name="Bloem J."/>
            <person name="Labutti K."/>
            <person name="Salamov A."/>
            <person name="Andreopoulos B."/>
            <person name="Baker S."/>
            <person name="Barry K."/>
            <person name="Bills G."/>
            <person name="Bluhm B."/>
            <person name="Cannon C."/>
            <person name="Castanera R."/>
            <person name="Culley D."/>
            <person name="Daum C."/>
            <person name="Ezra D."/>
            <person name="Gonzalez J."/>
            <person name="Henrissat B."/>
            <person name="Kuo A."/>
            <person name="Liang C."/>
            <person name="Lipzen A."/>
            <person name="Lutzoni F."/>
            <person name="Magnuson J."/>
            <person name="Mondo S."/>
            <person name="Nolan M."/>
            <person name="Ohm R."/>
            <person name="Pangilinan J."/>
            <person name="Park H.-J."/>
            <person name="Ramirez L."/>
            <person name="Alfaro M."/>
            <person name="Sun H."/>
            <person name="Tritt A."/>
            <person name="Yoshinaga Y."/>
            <person name="Zwiers L.-H."/>
            <person name="Turgeon B."/>
            <person name="Goodwin S."/>
            <person name="Spatafora J."/>
            <person name="Crous P."/>
            <person name="Grigoriev I."/>
        </authorList>
    </citation>
    <scope>NUCLEOTIDE SEQUENCE</scope>
    <source>
        <strain evidence="2">CBS 675.92</strain>
    </source>
</reference>
<feature type="transmembrane region" description="Helical" evidence="1">
    <location>
        <begin position="212"/>
        <end position="230"/>
    </location>
</feature>
<evidence type="ECO:0000313" key="3">
    <source>
        <dbReference type="Proteomes" id="UP000800035"/>
    </source>
</evidence>
<accession>A0A6A5TU22</accession>
<proteinExistence type="predicted"/>
<dbReference type="AlphaFoldDB" id="A0A6A5TU22"/>
<feature type="transmembrane region" description="Helical" evidence="1">
    <location>
        <begin position="381"/>
        <end position="400"/>
    </location>
</feature>